<protein>
    <recommendedName>
        <fullName evidence="4">Myb/SANT-like domain-containing protein</fullName>
    </recommendedName>
</protein>
<dbReference type="PANTHER" id="PTHR47906">
    <property type="entry name" value="OSJNBB0050O03.9 PROTEIN-RELATED"/>
    <property type="match status" value="1"/>
</dbReference>
<dbReference type="AlphaFoldDB" id="A0A811MD28"/>
<feature type="compositionally biased region" description="Basic residues" evidence="1">
    <location>
        <begin position="258"/>
        <end position="282"/>
    </location>
</feature>
<evidence type="ECO:0000313" key="3">
    <source>
        <dbReference type="Proteomes" id="UP000604825"/>
    </source>
</evidence>
<evidence type="ECO:0000256" key="1">
    <source>
        <dbReference type="SAM" id="MobiDB-lite"/>
    </source>
</evidence>
<keyword evidence="3" id="KW-1185">Reference proteome</keyword>
<name>A0A811MD28_9POAL</name>
<evidence type="ECO:0008006" key="4">
    <source>
        <dbReference type="Google" id="ProtNLM"/>
    </source>
</evidence>
<organism evidence="2 3">
    <name type="scientific">Miscanthus lutarioriparius</name>
    <dbReference type="NCBI Taxonomy" id="422564"/>
    <lineage>
        <taxon>Eukaryota</taxon>
        <taxon>Viridiplantae</taxon>
        <taxon>Streptophyta</taxon>
        <taxon>Embryophyta</taxon>
        <taxon>Tracheophyta</taxon>
        <taxon>Spermatophyta</taxon>
        <taxon>Magnoliopsida</taxon>
        <taxon>Liliopsida</taxon>
        <taxon>Poales</taxon>
        <taxon>Poaceae</taxon>
        <taxon>PACMAD clade</taxon>
        <taxon>Panicoideae</taxon>
        <taxon>Andropogonodae</taxon>
        <taxon>Andropogoneae</taxon>
        <taxon>Saccharinae</taxon>
        <taxon>Miscanthus</taxon>
    </lineage>
</organism>
<sequence length="377" mass="42178">MLLMMSTSTMKNHGIGLCQGAIGHIVTYALRVKPGLCIPVVVASFLQLGKMVKKKGKLDVDGPIRARTITWEEDQTKFMLNWYIEYRKHQHAGFVWKKPHHAKCADALNKEFGMGVTIEQVNRHYREYKDKWRIVERALSNSGNGFDAIRCKVTISESEKKKLKDVERRLLSKPIKFYNEMEELFKGSHADGSLAMDQETCLDDDKGSDSDDSGGLNDISGYAHRIDLEGDDSDTLPSPEGPKTSPNYEGSGENSSKSPRRSGKKRPRGVKSPSKKPTKSKSRFADATKDISTTMKVIANTLTQPPPPPPVPISVDPHAELWKRLEALPIRADDKITVGVYLARAENEGMRGWLSASSNTTLETWVYRFLCNQDGKP</sequence>
<reference evidence="2" key="1">
    <citation type="submission" date="2020-10" db="EMBL/GenBank/DDBJ databases">
        <authorList>
            <person name="Han B."/>
            <person name="Lu T."/>
            <person name="Zhao Q."/>
            <person name="Huang X."/>
            <person name="Zhao Y."/>
        </authorList>
    </citation>
    <scope>NUCLEOTIDE SEQUENCE</scope>
</reference>
<gene>
    <name evidence="2" type="ORF">NCGR_LOCUS2977</name>
</gene>
<feature type="compositionally biased region" description="Polar residues" evidence="1">
    <location>
        <begin position="244"/>
        <end position="254"/>
    </location>
</feature>
<dbReference type="PANTHER" id="PTHR47906:SF5">
    <property type="entry name" value="OS05G0118600 PROTEIN"/>
    <property type="match status" value="1"/>
</dbReference>
<comment type="caution">
    <text evidence="2">The sequence shown here is derived from an EMBL/GenBank/DDBJ whole genome shotgun (WGS) entry which is preliminary data.</text>
</comment>
<accession>A0A811MD28</accession>
<feature type="region of interest" description="Disordered" evidence="1">
    <location>
        <begin position="200"/>
        <end position="290"/>
    </location>
</feature>
<proteinExistence type="predicted"/>
<evidence type="ECO:0000313" key="2">
    <source>
        <dbReference type="EMBL" id="CAD6205144.1"/>
    </source>
</evidence>
<dbReference type="EMBL" id="CAJGYO010000001">
    <property type="protein sequence ID" value="CAD6205144.1"/>
    <property type="molecule type" value="Genomic_DNA"/>
</dbReference>
<dbReference type="Proteomes" id="UP000604825">
    <property type="component" value="Unassembled WGS sequence"/>
</dbReference>
<dbReference type="OrthoDB" id="680825at2759"/>